<keyword evidence="3" id="KW-1185">Reference proteome</keyword>
<dbReference type="Proteomes" id="UP001141259">
    <property type="component" value="Unassembled WGS sequence"/>
</dbReference>
<comment type="caution">
    <text evidence="2">The sequence shown here is derived from an EMBL/GenBank/DDBJ whole genome shotgun (WGS) entry which is preliminary data.</text>
</comment>
<dbReference type="EMBL" id="JANYMP010000022">
    <property type="protein sequence ID" value="MCS7482233.1"/>
    <property type="molecule type" value="Genomic_DNA"/>
</dbReference>
<evidence type="ECO:0000313" key="3">
    <source>
        <dbReference type="Proteomes" id="UP001141259"/>
    </source>
</evidence>
<evidence type="ECO:0000313" key="2">
    <source>
        <dbReference type="EMBL" id="MCS7482233.1"/>
    </source>
</evidence>
<dbReference type="RefSeq" id="WP_259627705.1">
    <property type="nucleotide sequence ID" value="NZ_JANYMP010000022.1"/>
</dbReference>
<reference evidence="2" key="1">
    <citation type="submission" date="2022-08" db="EMBL/GenBank/DDBJ databases">
        <authorList>
            <person name="Tistechok S."/>
            <person name="Samborskyy M."/>
            <person name="Roman I."/>
        </authorList>
    </citation>
    <scope>NUCLEOTIDE SEQUENCE</scope>
    <source>
        <strain evidence="2">DSM 103496</strain>
    </source>
</reference>
<keyword evidence="1" id="KW-0732">Signal</keyword>
<feature type="chain" id="PRO_5040926255" evidence="1">
    <location>
        <begin position="22"/>
        <end position="285"/>
    </location>
</feature>
<gene>
    <name evidence="2" type="ORF">NZH93_35750</name>
</gene>
<dbReference type="AlphaFoldDB" id="A0A9X3A5H1"/>
<sequence>MLISAGFVVGFGVLAVGTANADEDHSSGLLGGLSQVVTPVADQLAPVTNGVSRTLSPVTGQLAPVVSGVTAVAEPVLEPVTTAVRPLTEPLRPVVDQLAPTVDDVTRVVAPVLEPLAPVTEPLLAPVVQVTEEVLPVATPVLAPVTEPLLVGRADAPVAPVAPVVPVTSVPSVPSPTPAPTEVAISPAREAWAVPAVGLPKTPPAVQAAPASPWYQGDVPALPRDVPFVVQGMTTSASAGGLNAPASAVVPGSPRATPYTGSVGAPADGPARGSWFYDYGLHHPS</sequence>
<name>A0A9X3A5H1_9PSEU</name>
<proteinExistence type="predicted"/>
<protein>
    <submittedName>
        <fullName evidence="2">Uncharacterized protein</fullName>
    </submittedName>
</protein>
<feature type="signal peptide" evidence="1">
    <location>
        <begin position="1"/>
        <end position="21"/>
    </location>
</feature>
<organism evidence="2 3">
    <name type="scientific">Umezawaea endophytica</name>
    <dbReference type="NCBI Taxonomy" id="1654476"/>
    <lineage>
        <taxon>Bacteria</taxon>
        <taxon>Bacillati</taxon>
        <taxon>Actinomycetota</taxon>
        <taxon>Actinomycetes</taxon>
        <taxon>Pseudonocardiales</taxon>
        <taxon>Pseudonocardiaceae</taxon>
        <taxon>Umezawaea</taxon>
    </lineage>
</organism>
<evidence type="ECO:0000256" key="1">
    <source>
        <dbReference type="SAM" id="SignalP"/>
    </source>
</evidence>
<accession>A0A9X3A5H1</accession>